<dbReference type="PANTHER" id="PTHR14969">
    <property type="entry name" value="SPHINGOSINE-1-PHOSPHATE PHOSPHOHYDROLASE"/>
    <property type="match status" value="1"/>
</dbReference>
<keyword evidence="2" id="KW-0812">Transmembrane</keyword>
<keyword evidence="2" id="KW-0472">Membrane</keyword>
<accession>A0AA41TCI5</accession>
<feature type="region of interest" description="Disordered" evidence="1">
    <location>
        <begin position="95"/>
        <end position="147"/>
    </location>
</feature>
<gene>
    <name evidence="3" type="ORF">SUZIE_213390</name>
</gene>
<evidence type="ECO:0000256" key="2">
    <source>
        <dbReference type="SAM" id="Phobius"/>
    </source>
</evidence>
<dbReference type="EMBL" id="JAATJV010449895">
    <property type="protein sequence ID" value="MBZ3891524.1"/>
    <property type="molecule type" value="Genomic_DNA"/>
</dbReference>
<evidence type="ECO:0000256" key="1">
    <source>
        <dbReference type="SAM" id="MobiDB-lite"/>
    </source>
</evidence>
<name>A0AA41TCI5_SCICA</name>
<dbReference type="AlphaFoldDB" id="A0AA41TCI5"/>
<feature type="transmembrane region" description="Helical" evidence="2">
    <location>
        <begin position="209"/>
        <end position="232"/>
    </location>
</feature>
<comment type="caution">
    <text evidence="3">The sequence shown here is derived from an EMBL/GenBank/DDBJ whole genome shotgun (WGS) entry which is preliminary data.</text>
</comment>
<dbReference type="PANTHER" id="PTHR14969:SF45">
    <property type="entry name" value="SPHINGOSINE-1-PHOSPHATE PHOSPHATASE 1"/>
    <property type="match status" value="1"/>
</dbReference>
<sequence length="301" mass="32349">MDSKTIKMCQKFRSHSSFLKKSTNSALRFILKRKKNVIRKEASRLQCVQRGAAAAGQARGRLSLLQIWLAPGSGSTQPGGLPVCRRRRKWPVSSLCAGGGARNRSAKRREDEKAEAPLAGDPLRRGALGRPGATSVSAQTGRSGAPNGVRNRLAAELDLAALPHAGSLRCNSLAGKEGKLAREQLAALLPVLLGHGVGRRTLYIMFFPFWIWNLDALVGCRLVIIWVLVMYLGQCTKDIIRWPPPSSPPVSSWRSSTTPSTACPPGAVSGTPSPFPWSSSPMAAGSILLFVDCFLFPAGVL</sequence>
<keyword evidence="4" id="KW-1185">Reference proteome</keyword>
<dbReference type="GO" id="GO:0005789">
    <property type="term" value="C:endoplasmic reticulum membrane"/>
    <property type="evidence" value="ECO:0007669"/>
    <property type="project" value="TreeGrafter"/>
</dbReference>
<proteinExistence type="predicted"/>
<evidence type="ECO:0000313" key="4">
    <source>
        <dbReference type="Proteomes" id="UP001166674"/>
    </source>
</evidence>
<organism evidence="3 4">
    <name type="scientific">Sciurus carolinensis</name>
    <name type="common">Eastern gray squirrel</name>
    <dbReference type="NCBI Taxonomy" id="30640"/>
    <lineage>
        <taxon>Eukaryota</taxon>
        <taxon>Metazoa</taxon>
        <taxon>Chordata</taxon>
        <taxon>Craniata</taxon>
        <taxon>Vertebrata</taxon>
        <taxon>Euteleostomi</taxon>
        <taxon>Mammalia</taxon>
        <taxon>Eutheria</taxon>
        <taxon>Euarchontoglires</taxon>
        <taxon>Glires</taxon>
        <taxon>Rodentia</taxon>
        <taxon>Sciuromorpha</taxon>
        <taxon>Sciuridae</taxon>
        <taxon>Sciurinae</taxon>
        <taxon>Sciurini</taxon>
        <taxon>Sciurus</taxon>
    </lineage>
</organism>
<dbReference type="GO" id="GO:0042392">
    <property type="term" value="F:sphingosine-1-phosphate phosphatase activity"/>
    <property type="evidence" value="ECO:0007669"/>
    <property type="project" value="TreeGrafter"/>
</dbReference>
<protein>
    <submittedName>
        <fullName evidence="3">Sphingosine-1-phosphate phosphatase 1</fullName>
    </submittedName>
</protein>
<dbReference type="Proteomes" id="UP001166674">
    <property type="component" value="Unassembled WGS sequence"/>
</dbReference>
<keyword evidence="2" id="KW-1133">Transmembrane helix</keyword>
<dbReference type="GO" id="GO:0006670">
    <property type="term" value="P:sphingosine metabolic process"/>
    <property type="evidence" value="ECO:0007669"/>
    <property type="project" value="TreeGrafter"/>
</dbReference>
<evidence type="ECO:0000313" key="3">
    <source>
        <dbReference type="EMBL" id="MBZ3891524.1"/>
    </source>
</evidence>
<reference evidence="3" key="1">
    <citation type="submission" date="2020-03" db="EMBL/GenBank/DDBJ databases">
        <title>Studies in the Genomics of Life Span.</title>
        <authorList>
            <person name="Glass D."/>
        </authorList>
    </citation>
    <scope>NUCLEOTIDE SEQUENCE</scope>
    <source>
        <strain evidence="3">SUZIE</strain>
        <tissue evidence="3">Muscle</tissue>
    </source>
</reference>